<name>A0A8D8BYX8_CULPI</name>
<feature type="domain" description="UPAR/Ly6" evidence="2">
    <location>
        <begin position="23"/>
        <end position="105"/>
    </location>
</feature>
<proteinExistence type="predicted"/>
<organism evidence="3">
    <name type="scientific">Culex pipiens</name>
    <name type="common">House mosquito</name>
    <dbReference type="NCBI Taxonomy" id="7175"/>
    <lineage>
        <taxon>Eukaryota</taxon>
        <taxon>Metazoa</taxon>
        <taxon>Ecdysozoa</taxon>
        <taxon>Arthropoda</taxon>
        <taxon>Hexapoda</taxon>
        <taxon>Insecta</taxon>
        <taxon>Pterygota</taxon>
        <taxon>Neoptera</taxon>
        <taxon>Endopterygota</taxon>
        <taxon>Diptera</taxon>
        <taxon>Nematocera</taxon>
        <taxon>Culicoidea</taxon>
        <taxon>Culicidae</taxon>
        <taxon>Culicinae</taxon>
        <taxon>Culicini</taxon>
        <taxon>Culex</taxon>
        <taxon>Culex</taxon>
    </lineage>
</organism>
<dbReference type="InterPro" id="IPR016054">
    <property type="entry name" value="LY6_UPA_recep-like"/>
</dbReference>
<evidence type="ECO:0000259" key="2">
    <source>
        <dbReference type="Pfam" id="PF00021"/>
    </source>
</evidence>
<evidence type="ECO:0000256" key="1">
    <source>
        <dbReference type="SAM" id="SignalP"/>
    </source>
</evidence>
<dbReference type="EMBL" id="HBUE01095307">
    <property type="protein sequence ID" value="CAG6483198.1"/>
    <property type="molecule type" value="Transcribed_RNA"/>
</dbReference>
<protein>
    <submittedName>
        <fullName evidence="3">(northern house mosquito) hypothetical protein</fullName>
    </submittedName>
</protein>
<dbReference type="AlphaFoldDB" id="A0A8D8BYX8"/>
<reference evidence="3" key="1">
    <citation type="submission" date="2021-05" db="EMBL/GenBank/DDBJ databases">
        <authorList>
            <person name="Alioto T."/>
            <person name="Alioto T."/>
            <person name="Gomez Garrido J."/>
        </authorList>
    </citation>
    <scope>NUCLEOTIDE SEQUENCE</scope>
</reference>
<dbReference type="InterPro" id="IPR045860">
    <property type="entry name" value="Snake_toxin-like_sf"/>
</dbReference>
<dbReference type="SUPFAM" id="SSF57302">
    <property type="entry name" value="Snake toxin-like"/>
    <property type="match status" value="1"/>
</dbReference>
<dbReference type="Pfam" id="PF00021">
    <property type="entry name" value="UPAR_LY6"/>
    <property type="match status" value="1"/>
</dbReference>
<evidence type="ECO:0000313" key="3">
    <source>
        <dbReference type="EMBL" id="CAG6483198.1"/>
    </source>
</evidence>
<accession>A0A8D8BYX8</accession>
<dbReference type="Gene3D" id="2.10.60.10">
    <property type="entry name" value="CD59"/>
    <property type="match status" value="1"/>
</dbReference>
<feature type="chain" id="PRO_5034778253" evidence="1">
    <location>
        <begin position="24"/>
        <end position="134"/>
    </location>
</feature>
<feature type="signal peptide" evidence="1">
    <location>
        <begin position="1"/>
        <end position="23"/>
    </location>
</feature>
<sequence length="134" mass="15517">MKQNQLLISVILVVSYGIYEVCSLQCYKCDSTQSNVDCRNMTSFRKVNCLDEGPSCGYLHYTADETEKEYIYANCFNEGYIPITIRKRRPNYISRSFCEEDLCNFSTASRDGVFTISLVLCLSLLRIFNRFFLS</sequence>
<keyword evidence="1" id="KW-0732">Signal</keyword>